<dbReference type="RefSeq" id="WP_354635882.1">
    <property type="nucleotide sequence ID" value="NZ_CP159837.1"/>
</dbReference>
<name>A0AAU8JJR1_9CYAN</name>
<sequence length="213" mass="24948">MINDQLQSLITETCRHPPRSVERQRGLTQLYRLIVKSGKLWREDTLYYEEVWQQTWLYFCVNLCEATTAKDKYDPDRSSITTWLNVYLKMRLKDRAIKEQKQKQQMVSASQGLDDDDTLTFLDTFEAPPDIPPILQATREWAETDPEGELQRVHIPGREDVTCQLLILRRLPPETTWRELSAELGLPSSSLSSFYQRKCMPKLRKFGESTGYL</sequence>
<reference evidence="1" key="1">
    <citation type="submission" date="2024-07" db="EMBL/GenBank/DDBJ databases">
        <authorList>
            <person name="Kim Y.J."/>
            <person name="Jeong J.Y."/>
        </authorList>
    </citation>
    <scope>NUCLEOTIDE SEQUENCE</scope>
    <source>
        <strain evidence="1">GIHE-MW2</strain>
    </source>
</reference>
<protein>
    <submittedName>
        <fullName evidence="1">Sigma-70 family RNA polymerase sigma factor</fullName>
    </submittedName>
</protein>
<dbReference type="AlphaFoldDB" id="A0AAU8JJR1"/>
<accession>A0AAU8JJR1</accession>
<dbReference type="EMBL" id="CP159837">
    <property type="protein sequence ID" value="XCM38656.1"/>
    <property type="molecule type" value="Genomic_DNA"/>
</dbReference>
<gene>
    <name evidence="1" type="ORF">ABWT76_001516</name>
</gene>
<proteinExistence type="predicted"/>
<evidence type="ECO:0000313" key="1">
    <source>
        <dbReference type="EMBL" id="XCM38656.1"/>
    </source>
</evidence>
<organism evidence="1">
    <name type="scientific">Planktothricoides raciborskii GIHE-MW2</name>
    <dbReference type="NCBI Taxonomy" id="2792601"/>
    <lineage>
        <taxon>Bacteria</taxon>
        <taxon>Bacillati</taxon>
        <taxon>Cyanobacteriota</taxon>
        <taxon>Cyanophyceae</taxon>
        <taxon>Oscillatoriophycideae</taxon>
        <taxon>Oscillatoriales</taxon>
        <taxon>Oscillatoriaceae</taxon>
        <taxon>Planktothricoides</taxon>
    </lineage>
</organism>